<evidence type="ECO:0000256" key="1">
    <source>
        <dbReference type="SAM" id="Phobius"/>
    </source>
</evidence>
<dbReference type="AlphaFoldDB" id="A0AAP8SP61"/>
<organism evidence="2 3">
    <name type="scientific">Halioglobus japonicus</name>
    <dbReference type="NCBI Taxonomy" id="930805"/>
    <lineage>
        <taxon>Bacteria</taxon>
        <taxon>Pseudomonadati</taxon>
        <taxon>Pseudomonadota</taxon>
        <taxon>Gammaproteobacteria</taxon>
        <taxon>Cellvibrionales</taxon>
        <taxon>Halieaceae</taxon>
        <taxon>Halioglobus</taxon>
    </lineage>
</organism>
<dbReference type="EMBL" id="PKUR01000001">
    <property type="protein sequence ID" value="PLW87362.1"/>
    <property type="molecule type" value="Genomic_DNA"/>
</dbReference>
<proteinExistence type="predicted"/>
<gene>
    <name evidence="2" type="ORF">C0029_01860</name>
</gene>
<evidence type="ECO:0000313" key="2">
    <source>
        <dbReference type="EMBL" id="PLW87362.1"/>
    </source>
</evidence>
<accession>A0AAP8SP61</accession>
<dbReference type="Proteomes" id="UP000235162">
    <property type="component" value="Unassembled WGS sequence"/>
</dbReference>
<keyword evidence="1" id="KW-0812">Transmembrane</keyword>
<feature type="transmembrane region" description="Helical" evidence="1">
    <location>
        <begin position="106"/>
        <end position="125"/>
    </location>
</feature>
<name>A0AAP8SP61_9GAMM</name>
<comment type="caution">
    <text evidence="2">The sequence shown here is derived from an EMBL/GenBank/DDBJ whole genome shotgun (WGS) entry which is preliminary data.</text>
</comment>
<sequence>MTHGTLLEEELHTRVVATFPDTDTARAARTALGRQFNLDHARMSVLTPDQACLITQGSKFDHGPSGRVLQRRQLKFTLMAFGLMLVGMLVLHVLEINGVLSEGQMSVGLGVLITAVIILTVHGLLSWQHVRMLGGAQPGKEGAILLIDLHDISESYELCEALKAPGVTVFTSSIAGDT</sequence>
<dbReference type="RefSeq" id="WP_102106086.1">
    <property type="nucleotide sequence ID" value="NZ_BMYL01000001.1"/>
</dbReference>
<keyword evidence="1" id="KW-1133">Transmembrane helix</keyword>
<protein>
    <submittedName>
        <fullName evidence="2">Uncharacterized protein</fullName>
    </submittedName>
</protein>
<keyword evidence="1" id="KW-0472">Membrane</keyword>
<reference evidence="2 3" key="1">
    <citation type="submission" date="2018-01" db="EMBL/GenBank/DDBJ databases">
        <title>The draft genome sequence of Halioglobus japonicus S1-36.</title>
        <authorList>
            <person name="Du Z.-J."/>
            <person name="Shi M.-J."/>
        </authorList>
    </citation>
    <scope>NUCLEOTIDE SEQUENCE [LARGE SCALE GENOMIC DNA]</scope>
    <source>
        <strain evidence="2 3">S1-36</strain>
    </source>
</reference>
<feature type="transmembrane region" description="Helical" evidence="1">
    <location>
        <begin position="76"/>
        <end position="94"/>
    </location>
</feature>
<evidence type="ECO:0000313" key="3">
    <source>
        <dbReference type="Proteomes" id="UP000235162"/>
    </source>
</evidence>
<keyword evidence="3" id="KW-1185">Reference proteome</keyword>